<keyword evidence="1" id="KW-0472">Membrane</keyword>
<name>A0AAE3AJ62_9FIRM</name>
<feature type="transmembrane region" description="Helical" evidence="1">
    <location>
        <begin position="167"/>
        <end position="188"/>
    </location>
</feature>
<keyword evidence="3" id="KW-1185">Reference proteome</keyword>
<comment type="caution">
    <text evidence="2">The sequence shown here is derived from an EMBL/GenBank/DDBJ whole genome shotgun (WGS) entry which is preliminary data.</text>
</comment>
<evidence type="ECO:0000256" key="1">
    <source>
        <dbReference type="SAM" id="Phobius"/>
    </source>
</evidence>
<dbReference type="Proteomes" id="UP001199319">
    <property type="component" value="Unassembled WGS sequence"/>
</dbReference>
<protein>
    <submittedName>
        <fullName evidence="2">Uncharacterized protein</fullName>
    </submittedName>
</protein>
<evidence type="ECO:0000313" key="3">
    <source>
        <dbReference type="Proteomes" id="UP001199319"/>
    </source>
</evidence>
<feature type="transmembrane region" description="Helical" evidence="1">
    <location>
        <begin position="260"/>
        <end position="278"/>
    </location>
</feature>
<keyword evidence="1" id="KW-1133">Transmembrane helix</keyword>
<feature type="transmembrane region" description="Helical" evidence="1">
    <location>
        <begin position="60"/>
        <end position="83"/>
    </location>
</feature>
<accession>A0AAE3AJ62</accession>
<organism evidence="2 3">
    <name type="scientific">Brotocaccenecus cirricatena</name>
    <dbReference type="NCBI Taxonomy" id="3064195"/>
    <lineage>
        <taxon>Bacteria</taxon>
        <taxon>Bacillati</taxon>
        <taxon>Bacillota</taxon>
        <taxon>Clostridia</taxon>
        <taxon>Eubacteriales</taxon>
        <taxon>Oscillospiraceae</taxon>
        <taxon>Brotocaccenecus</taxon>
    </lineage>
</organism>
<evidence type="ECO:0000313" key="2">
    <source>
        <dbReference type="EMBL" id="MCC2131021.1"/>
    </source>
</evidence>
<dbReference type="EMBL" id="JAJEPW010000094">
    <property type="protein sequence ID" value="MCC2131021.1"/>
    <property type="molecule type" value="Genomic_DNA"/>
</dbReference>
<feature type="transmembrane region" description="Helical" evidence="1">
    <location>
        <begin position="298"/>
        <end position="317"/>
    </location>
</feature>
<sequence length="586" mass="64183">MRSAKSFFNGAIARSDLRRYWPVLFLYVGLWLLFLPIPVWNRAAERNPALVNLTELCADTYATAVVLALIFGGIMATAVFSYLMQTRSVGAMHALPQRRGTLFWTHFLTGWAMLAAGNLLVLAVTALTALLGGLALTPALLTWFVVATLLDLIFLALGTLCAMVTGWLLAVPVLYAAVNCLAVALTWLGQQLAELLLDGFTMPDVQPVITRWLTPVYQLICDLGQSGPKYSPFLTGKLPENYIQNADCASGLTPQGWRTLLIFTAVALVLTVLSRLLYGRRKSELSGDAAAFSWMRPVFRLGVGLVGGLPLGMLLYVLVSVGRSGDFSPARLCVCMAVMGIVCYLAAAMLVGKTLRVLPKRLPGAAVTALVLVLLCVVLRADVFGYADRTPQAEDVARARVYCLDTSFTLEDPQSLETLVKAQAELAENRAADANYRRTFEVHYVLKDGTSMARCYRLAMTEPVKAALEQVARLEEVQTYVMFNGNVPPSGWQPTGGDLWLKNTIETRELTAEEAQALYDAAWRDIRAENVLPVDGDYAWLGVEITLFRDGDRYTISSTKSSYKELTQALLDLGIPAEDIGEINID</sequence>
<gene>
    <name evidence="2" type="ORF">LKD37_16225</name>
</gene>
<feature type="transmembrane region" description="Helical" evidence="1">
    <location>
        <begin position="140"/>
        <end position="160"/>
    </location>
</feature>
<reference evidence="2" key="1">
    <citation type="submission" date="2021-10" db="EMBL/GenBank/DDBJ databases">
        <title>Anaerobic single-cell dispensing facilitates the cultivation of human gut bacteria.</title>
        <authorList>
            <person name="Afrizal A."/>
        </authorList>
    </citation>
    <scope>NUCLEOTIDE SEQUENCE</scope>
    <source>
        <strain evidence="2">CLA-AA-H272</strain>
    </source>
</reference>
<dbReference type="AlphaFoldDB" id="A0AAE3AJ62"/>
<dbReference type="RefSeq" id="WP_302930139.1">
    <property type="nucleotide sequence ID" value="NZ_JAJEPW010000094.1"/>
</dbReference>
<proteinExistence type="predicted"/>
<feature type="transmembrane region" description="Helical" evidence="1">
    <location>
        <begin position="103"/>
        <end position="134"/>
    </location>
</feature>
<feature type="transmembrane region" description="Helical" evidence="1">
    <location>
        <begin position="329"/>
        <end position="350"/>
    </location>
</feature>
<feature type="transmembrane region" description="Helical" evidence="1">
    <location>
        <begin position="20"/>
        <end position="40"/>
    </location>
</feature>
<feature type="transmembrane region" description="Helical" evidence="1">
    <location>
        <begin position="362"/>
        <end position="381"/>
    </location>
</feature>
<keyword evidence="1" id="KW-0812">Transmembrane</keyword>